<sequence length="226" mass="25226">MSMATLLQDLFHIAILDDFPCYDDQLPNLIALEVGTAQALPINRELQRIQLGLTRRSDNLEQLSALSRYSPTLTTLNIVQVGFGYNSTTLDIFERVAQEPEVSPDSLLIDDSPISALTKFTKLETFILYSKTIIGFHDSTLNHNYALETRPGLNTFGMAIMTACPTLRRAIVGAWVYDPDPDSPWPFKTSELVCTLRRTSGGGSIQSEFGTEFDFAGTSMFWEPYP</sequence>
<dbReference type="EMBL" id="JARKIE010000222">
    <property type="protein sequence ID" value="KAJ7664686.1"/>
    <property type="molecule type" value="Genomic_DNA"/>
</dbReference>
<gene>
    <name evidence="1" type="ORF">B0H17DRAFT_1211234</name>
</gene>
<dbReference type="Proteomes" id="UP001221757">
    <property type="component" value="Unassembled WGS sequence"/>
</dbReference>
<evidence type="ECO:0000313" key="1">
    <source>
        <dbReference type="EMBL" id="KAJ7664686.1"/>
    </source>
</evidence>
<name>A0AAD7G6I0_MYCRO</name>
<dbReference type="AlphaFoldDB" id="A0AAD7G6I0"/>
<proteinExistence type="predicted"/>
<protein>
    <submittedName>
        <fullName evidence="1">Uncharacterized protein</fullName>
    </submittedName>
</protein>
<evidence type="ECO:0000313" key="2">
    <source>
        <dbReference type="Proteomes" id="UP001221757"/>
    </source>
</evidence>
<keyword evidence="2" id="KW-1185">Reference proteome</keyword>
<accession>A0AAD7G6I0</accession>
<reference evidence="1" key="1">
    <citation type="submission" date="2023-03" db="EMBL/GenBank/DDBJ databases">
        <title>Massive genome expansion in bonnet fungi (Mycena s.s.) driven by repeated elements and novel gene families across ecological guilds.</title>
        <authorList>
            <consortium name="Lawrence Berkeley National Laboratory"/>
            <person name="Harder C.B."/>
            <person name="Miyauchi S."/>
            <person name="Viragh M."/>
            <person name="Kuo A."/>
            <person name="Thoen E."/>
            <person name="Andreopoulos B."/>
            <person name="Lu D."/>
            <person name="Skrede I."/>
            <person name="Drula E."/>
            <person name="Henrissat B."/>
            <person name="Morin E."/>
            <person name="Kohler A."/>
            <person name="Barry K."/>
            <person name="LaButti K."/>
            <person name="Morin E."/>
            <person name="Salamov A."/>
            <person name="Lipzen A."/>
            <person name="Mereny Z."/>
            <person name="Hegedus B."/>
            <person name="Baldrian P."/>
            <person name="Stursova M."/>
            <person name="Weitz H."/>
            <person name="Taylor A."/>
            <person name="Grigoriev I.V."/>
            <person name="Nagy L.G."/>
            <person name="Martin F."/>
            <person name="Kauserud H."/>
        </authorList>
    </citation>
    <scope>NUCLEOTIDE SEQUENCE</scope>
    <source>
        <strain evidence="1">CBHHK067</strain>
    </source>
</reference>
<comment type="caution">
    <text evidence="1">The sequence shown here is derived from an EMBL/GenBank/DDBJ whole genome shotgun (WGS) entry which is preliminary data.</text>
</comment>
<organism evidence="1 2">
    <name type="scientific">Mycena rosella</name>
    <name type="common">Pink bonnet</name>
    <name type="synonym">Agaricus rosellus</name>
    <dbReference type="NCBI Taxonomy" id="1033263"/>
    <lineage>
        <taxon>Eukaryota</taxon>
        <taxon>Fungi</taxon>
        <taxon>Dikarya</taxon>
        <taxon>Basidiomycota</taxon>
        <taxon>Agaricomycotina</taxon>
        <taxon>Agaricomycetes</taxon>
        <taxon>Agaricomycetidae</taxon>
        <taxon>Agaricales</taxon>
        <taxon>Marasmiineae</taxon>
        <taxon>Mycenaceae</taxon>
        <taxon>Mycena</taxon>
    </lineage>
</organism>